<feature type="chain" id="PRO_5032503556" evidence="2">
    <location>
        <begin position="27"/>
        <end position="96"/>
    </location>
</feature>
<gene>
    <name evidence="3" type="ORF">HUK38_12305</name>
</gene>
<protein>
    <submittedName>
        <fullName evidence="3">Uncharacterized protein</fullName>
    </submittedName>
</protein>
<sequence length="96" mass="10376">MKSKLFLSLNAVATATILTVTFGHSAAVANTVCKELQKEQCETTVGCSYVDGYVRKDGIQVKAHCRNKPGYKKAMEEKQAEPAPPAVKPDAIPPKK</sequence>
<keyword evidence="2" id="KW-0732">Signal</keyword>
<organism evidence="3 4">
    <name type="scientific">Thiospirillum jenense</name>
    <dbReference type="NCBI Taxonomy" id="1653858"/>
    <lineage>
        <taxon>Bacteria</taxon>
        <taxon>Pseudomonadati</taxon>
        <taxon>Pseudomonadota</taxon>
        <taxon>Gammaproteobacteria</taxon>
        <taxon>Chromatiales</taxon>
        <taxon>Chromatiaceae</taxon>
        <taxon>Thiospirillum</taxon>
    </lineage>
</organism>
<evidence type="ECO:0000313" key="3">
    <source>
        <dbReference type="EMBL" id="MBB1126999.1"/>
    </source>
</evidence>
<proteinExistence type="predicted"/>
<dbReference type="RefSeq" id="WP_182584627.1">
    <property type="nucleotide sequence ID" value="NZ_JABVCQ010000032.1"/>
</dbReference>
<feature type="signal peptide" evidence="2">
    <location>
        <begin position="1"/>
        <end position="26"/>
    </location>
</feature>
<evidence type="ECO:0000256" key="2">
    <source>
        <dbReference type="SAM" id="SignalP"/>
    </source>
</evidence>
<evidence type="ECO:0000256" key="1">
    <source>
        <dbReference type="SAM" id="MobiDB-lite"/>
    </source>
</evidence>
<reference evidence="3 4" key="1">
    <citation type="journal article" date="2020" name="Arch. Microbiol.">
        <title>The genome sequence of the giant phototrophic gammaproteobacterium Thiospirillum jenense gives insight into its physiological properties and phylogenetic relationships.</title>
        <authorList>
            <person name="Imhoff J.F."/>
            <person name="Meyer T.E."/>
            <person name="Kyndt J.A."/>
        </authorList>
    </citation>
    <scope>NUCLEOTIDE SEQUENCE [LARGE SCALE GENOMIC DNA]</scope>
    <source>
        <strain evidence="3 4">DSM 216</strain>
    </source>
</reference>
<dbReference type="AlphaFoldDB" id="A0A839HKL8"/>
<evidence type="ECO:0000313" key="4">
    <source>
        <dbReference type="Proteomes" id="UP000548632"/>
    </source>
</evidence>
<dbReference type="EMBL" id="JABVCQ010000032">
    <property type="protein sequence ID" value="MBB1126999.1"/>
    <property type="molecule type" value="Genomic_DNA"/>
</dbReference>
<comment type="caution">
    <text evidence="3">The sequence shown here is derived from an EMBL/GenBank/DDBJ whole genome shotgun (WGS) entry which is preliminary data.</text>
</comment>
<name>A0A839HKL8_9GAMM</name>
<accession>A0A839HKL8</accession>
<dbReference type="Proteomes" id="UP000548632">
    <property type="component" value="Unassembled WGS sequence"/>
</dbReference>
<keyword evidence="4" id="KW-1185">Reference proteome</keyword>
<feature type="region of interest" description="Disordered" evidence="1">
    <location>
        <begin position="73"/>
        <end position="96"/>
    </location>
</feature>